<feature type="compositionally biased region" description="Acidic residues" evidence="10">
    <location>
        <begin position="109"/>
        <end position="126"/>
    </location>
</feature>
<dbReference type="GO" id="GO:0003899">
    <property type="term" value="F:DNA-directed RNA polymerase activity"/>
    <property type="evidence" value="ECO:0007669"/>
    <property type="project" value="UniProtKB-EC"/>
</dbReference>
<evidence type="ECO:0000256" key="5">
    <source>
        <dbReference type="ARBA" id="ARBA00023015"/>
    </source>
</evidence>
<dbReference type="Gene3D" id="1.10.10.1330">
    <property type="entry name" value="RNA polymerase sigma-54 factor, core-binding domain"/>
    <property type="match status" value="1"/>
</dbReference>
<feature type="compositionally biased region" description="Low complexity" evidence="10">
    <location>
        <begin position="77"/>
        <end position="91"/>
    </location>
</feature>
<dbReference type="InterPro" id="IPR000394">
    <property type="entry name" value="RNA_pol_sigma_54"/>
</dbReference>
<keyword evidence="4 9" id="KW-0548">Nucleotidyltransferase</keyword>
<evidence type="ECO:0000313" key="13">
    <source>
        <dbReference type="EMBL" id="MFC4790316.1"/>
    </source>
</evidence>
<dbReference type="PROSITE" id="PS50044">
    <property type="entry name" value="SIGMA54_3"/>
    <property type="match status" value="1"/>
</dbReference>
<comment type="similarity">
    <text evidence="1 9">Belongs to the sigma-54 factor family.</text>
</comment>
<evidence type="ECO:0000256" key="2">
    <source>
        <dbReference type="ARBA" id="ARBA00022478"/>
    </source>
</evidence>
<evidence type="ECO:0000256" key="8">
    <source>
        <dbReference type="ARBA" id="ARBA00023163"/>
    </source>
</evidence>
<keyword evidence="2 9" id="KW-0240">DNA-directed RNA polymerase</keyword>
<feature type="domain" description="RNA polymerase sigma factor 54 DNA-binding" evidence="11">
    <location>
        <begin position="370"/>
        <end position="526"/>
    </location>
</feature>
<dbReference type="InterPro" id="IPR038709">
    <property type="entry name" value="RpoN_core-bd_sf"/>
</dbReference>
<dbReference type="PANTHER" id="PTHR32248">
    <property type="entry name" value="RNA POLYMERASE SIGMA-54 FACTOR"/>
    <property type="match status" value="1"/>
</dbReference>
<gene>
    <name evidence="13" type="ORF">ACFO6X_15135</name>
</gene>
<proteinExistence type="inferred from homology"/>
<feature type="compositionally biased region" description="Polar residues" evidence="10">
    <location>
        <begin position="92"/>
        <end position="107"/>
    </location>
</feature>
<dbReference type="PROSITE" id="PS00717">
    <property type="entry name" value="SIGMA54_1"/>
    <property type="match status" value="1"/>
</dbReference>
<name>A0ABV9QG93_9BURK</name>
<protein>
    <recommendedName>
        <fullName evidence="9">RNA polymerase sigma-54 factor</fullName>
    </recommendedName>
</protein>
<evidence type="ECO:0000256" key="7">
    <source>
        <dbReference type="ARBA" id="ARBA00023125"/>
    </source>
</evidence>
<evidence type="ECO:0000256" key="6">
    <source>
        <dbReference type="ARBA" id="ARBA00023082"/>
    </source>
</evidence>
<dbReference type="PIRSF" id="PIRSF000774">
    <property type="entry name" value="RpoN"/>
    <property type="match status" value="1"/>
</dbReference>
<comment type="caution">
    <text evidence="13">The sequence shown here is derived from an EMBL/GenBank/DDBJ whole genome shotgun (WGS) entry which is preliminary data.</text>
</comment>
<keyword evidence="6 9" id="KW-0731">Sigma factor</keyword>
<reference evidence="14" key="1">
    <citation type="journal article" date="2019" name="Int. J. Syst. Evol. Microbiol.">
        <title>The Global Catalogue of Microorganisms (GCM) 10K type strain sequencing project: providing services to taxonomists for standard genome sequencing and annotation.</title>
        <authorList>
            <consortium name="The Broad Institute Genomics Platform"/>
            <consortium name="The Broad Institute Genome Sequencing Center for Infectious Disease"/>
            <person name="Wu L."/>
            <person name="Ma J."/>
        </authorList>
    </citation>
    <scope>NUCLEOTIDE SEQUENCE [LARGE SCALE GENOMIC DNA]</scope>
    <source>
        <strain evidence="14">CCUG 49452</strain>
    </source>
</reference>
<dbReference type="PROSITE" id="PS00718">
    <property type="entry name" value="SIGMA54_2"/>
    <property type="match status" value="1"/>
</dbReference>
<feature type="domain" description="RNA polymerase sigma factor 54 core-binding" evidence="12">
    <location>
        <begin position="148"/>
        <end position="355"/>
    </location>
</feature>
<evidence type="ECO:0000259" key="11">
    <source>
        <dbReference type="Pfam" id="PF04552"/>
    </source>
</evidence>
<dbReference type="NCBIfam" id="NF009118">
    <property type="entry name" value="PRK12469.1"/>
    <property type="match status" value="1"/>
</dbReference>
<evidence type="ECO:0000256" key="1">
    <source>
        <dbReference type="ARBA" id="ARBA00008798"/>
    </source>
</evidence>
<evidence type="ECO:0000256" key="3">
    <source>
        <dbReference type="ARBA" id="ARBA00022679"/>
    </source>
</evidence>
<keyword evidence="3 9" id="KW-0808">Transferase</keyword>
<organism evidence="13 14">
    <name type="scientific">Giesbergeria sinuosa</name>
    <dbReference type="NCBI Taxonomy" id="80883"/>
    <lineage>
        <taxon>Bacteria</taxon>
        <taxon>Pseudomonadati</taxon>
        <taxon>Pseudomonadota</taxon>
        <taxon>Betaproteobacteria</taxon>
        <taxon>Burkholderiales</taxon>
        <taxon>Comamonadaceae</taxon>
        <taxon>Giesbergeria</taxon>
    </lineage>
</organism>
<dbReference type="Pfam" id="PF04552">
    <property type="entry name" value="Sigma54_DBD"/>
    <property type="match status" value="1"/>
</dbReference>
<dbReference type="NCBIfam" id="NF004595">
    <property type="entry name" value="PRK05932.1-2"/>
    <property type="match status" value="1"/>
</dbReference>
<evidence type="ECO:0000313" key="14">
    <source>
        <dbReference type="Proteomes" id="UP001596001"/>
    </source>
</evidence>
<dbReference type="Gene3D" id="1.10.10.60">
    <property type="entry name" value="Homeodomain-like"/>
    <property type="match status" value="1"/>
</dbReference>
<dbReference type="InterPro" id="IPR007634">
    <property type="entry name" value="RNA_pol_sigma_54_DNA-bd"/>
</dbReference>
<dbReference type="EMBL" id="JBHSHJ010000016">
    <property type="protein sequence ID" value="MFC4790316.1"/>
    <property type="molecule type" value="Genomic_DNA"/>
</dbReference>
<dbReference type="NCBIfam" id="TIGR02395">
    <property type="entry name" value="rpoN_sigma"/>
    <property type="match status" value="1"/>
</dbReference>
<evidence type="ECO:0000256" key="10">
    <source>
        <dbReference type="SAM" id="MobiDB-lite"/>
    </source>
</evidence>
<accession>A0ABV9QG93</accession>
<keyword evidence="7 9" id="KW-0238">DNA-binding</keyword>
<sequence length="528" mass="58080">MKPGLSLRVSQHLTLTPQLQQSIRLLRLSTLELGQEVEQMLADNPFLERNPDEASREEFGLAQADTPPPEEPYADWAAPVSSTSSADSSQATLTEAEQGNSDSSSTEVLDWEGDGSVDMAPDDSEWGGDAPACSRGTDEEMDVSATDLAHGHESLAAFLHRQTVGLRLSPEDKAALYFLIESLNEDGYLEDSLESLAQGLAGEEHSDDIEELLHHFTVALHLLQTLEPTGVGARHLAECLTLQLAALAAHPAPAIPPETIALALRICQQPLEGLARRDVRRLAQTCGATEEQTRAAMALIARLEPRPGRPFISVERNAIIPDVLVRRMGHGQAGHQFSVQLNPEVMPRLRIHDIYAGALRGRRQDEGHQALQQRLQEARWFIKNIQQRFDTILRVSQAIVERQKNFFVHGELAMRPLVLRDIADELGLHESTISRVITAKYMATPQGTYELKYFFGSGLGTDSGGNASSTAVRALIKQFIAAENPAKPLSDNQLAEMLKEQGIECARRTVAKYREGLKIPTATLRKTL</sequence>
<evidence type="ECO:0000256" key="4">
    <source>
        <dbReference type="ARBA" id="ARBA00022695"/>
    </source>
</evidence>
<keyword evidence="8 9" id="KW-0804">Transcription</keyword>
<dbReference type="PRINTS" id="PR00045">
    <property type="entry name" value="SIGMA54FCT"/>
</dbReference>
<evidence type="ECO:0000256" key="9">
    <source>
        <dbReference type="PIRNR" id="PIRNR000774"/>
    </source>
</evidence>
<feature type="region of interest" description="Disordered" evidence="10">
    <location>
        <begin position="42"/>
        <end position="137"/>
    </location>
</feature>
<evidence type="ECO:0000259" key="12">
    <source>
        <dbReference type="Pfam" id="PF04963"/>
    </source>
</evidence>
<keyword evidence="5 9" id="KW-0805">Transcription regulation</keyword>
<dbReference type="RefSeq" id="WP_382434661.1">
    <property type="nucleotide sequence ID" value="NZ_JBHSHJ010000016.1"/>
</dbReference>
<dbReference type="PANTHER" id="PTHR32248:SF4">
    <property type="entry name" value="RNA POLYMERASE SIGMA-54 FACTOR"/>
    <property type="match status" value="1"/>
</dbReference>
<dbReference type="InterPro" id="IPR007046">
    <property type="entry name" value="RNA_pol_sigma_54_core-bd"/>
</dbReference>
<feature type="compositionally biased region" description="Basic and acidic residues" evidence="10">
    <location>
        <begin position="49"/>
        <end position="59"/>
    </location>
</feature>
<keyword evidence="14" id="KW-1185">Reference proteome</keyword>
<comment type="function">
    <text evidence="9">Sigma factors are initiation factors that promote the attachment of RNA polymerase to specific initiation sites and are then released.</text>
</comment>
<dbReference type="Pfam" id="PF04963">
    <property type="entry name" value="Sigma54_CBD"/>
    <property type="match status" value="1"/>
</dbReference>
<dbReference type="Pfam" id="PF00309">
    <property type="entry name" value="Sigma54_AID"/>
    <property type="match status" value="1"/>
</dbReference>
<dbReference type="Proteomes" id="UP001596001">
    <property type="component" value="Unassembled WGS sequence"/>
</dbReference>